<sequence>MHRPNLIEGLWQLPGGIDGVEVDVRLSRDGVPVLHHDRCLPADGPAIEQLDYSALRGQVLDNGCRIPRLVDYLAACRAHGVKRLFLDIKVKDPEVLPIIHDVVQASALRREQAQGQVFWMVRFPEQVERVRSLMPDAPVVLLRTNWDNLDERLTLVKEGLVDYLVPMPRDRFLVENQALLREIREADAAMGVSIINQQENLLMAEEVGCSFAITDEAKGARC</sequence>
<dbReference type="Proteomes" id="UP001523550">
    <property type="component" value="Unassembled WGS sequence"/>
</dbReference>
<reference evidence="2 3" key="1">
    <citation type="submission" date="2022-03" db="EMBL/GenBank/DDBJ databases">
        <title>Genomic Encyclopedia of Type Strains, Phase III (KMG-III): the genomes of soil and plant-associated and newly described type strains.</title>
        <authorList>
            <person name="Whitman W."/>
        </authorList>
    </citation>
    <scope>NUCLEOTIDE SEQUENCE [LARGE SCALE GENOMIC DNA]</scope>
    <source>
        <strain evidence="2 3">BSker1</strain>
    </source>
</reference>
<proteinExistence type="predicted"/>
<dbReference type="SUPFAM" id="SSF51695">
    <property type="entry name" value="PLC-like phosphodiesterases"/>
    <property type="match status" value="1"/>
</dbReference>
<dbReference type="InterPro" id="IPR017946">
    <property type="entry name" value="PLC-like_Pdiesterase_TIM-brl"/>
</dbReference>
<organism evidence="2 3">
    <name type="scientific">Natronospira proteinivora</name>
    <dbReference type="NCBI Taxonomy" id="1807133"/>
    <lineage>
        <taxon>Bacteria</taxon>
        <taxon>Pseudomonadati</taxon>
        <taxon>Pseudomonadota</taxon>
        <taxon>Gammaproteobacteria</taxon>
        <taxon>Natronospirales</taxon>
        <taxon>Natronospiraceae</taxon>
        <taxon>Natronospira</taxon>
    </lineage>
</organism>
<protein>
    <submittedName>
        <fullName evidence="2">Glycerophosphoryl diester phosphodiesterase</fullName>
    </submittedName>
</protein>
<accession>A0ABT1G978</accession>
<dbReference type="RefSeq" id="WP_253448836.1">
    <property type="nucleotide sequence ID" value="NZ_JALJYF010000002.1"/>
</dbReference>
<dbReference type="PANTHER" id="PTHR46211:SF14">
    <property type="entry name" value="GLYCEROPHOSPHODIESTER PHOSPHODIESTERASE"/>
    <property type="match status" value="1"/>
</dbReference>
<comment type="caution">
    <text evidence="2">The sequence shown here is derived from an EMBL/GenBank/DDBJ whole genome shotgun (WGS) entry which is preliminary data.</text>
</comment>
<keyword evidence="3" id="KW-1185">Reference proteome</keyword>
<evidence type="ECO:0000259" key="1">
    <source>
        <dbReference type="Pfam" id="PF03009"/>
    </source>
</evidence>
<feature type="domain" description="GP-PDE" evidence="1">
    <location>
        <begin position="16"/>
        <end position="152"/>
    </location>
</feature>
<evidence type="ECO:0000313" key="3">
    <source>
        <dbReference type="Proteomes" id="UP001523550"/>
    </source>
</evidence>
<dbReference type="CDD" id="cd08556">
    <property type="entry name" value="GDPD"/>
    <property type="match status" value="1"/>
</dbReference>
<dbReference type="EMBL" id="JALJYF010000002">
    <property type="protein sequence ID" value="MCP1727874.1"/>
    <property type="molecule type" value="Genomic_DNA"/>
</dbReference>
<name>A0ABT1G978_9GAMM</name>
<evidence type="ECO:0000313" key="2">
    <source>
        <dbReference type="EMBL" id="MCP1727874.1"/>
    </source>
</evidence>
<dbReference type="InterPro" id="IPR030395">
    <property type="entry name" value="GP_PDE_dom"/>
</dbReference>
<dbReference type="PANTHER" id="PTHR46211">
    <property type="entry name" value="GLYCEROPHOSPHORYL DIESTER PHOSPHODIESTERASE"/>
    <property type="match status" value="1"/>
</dbReference>
<gene>
    <name evidence="2" type="ORF">J2T60_001874</name>
</gene>
<dbReference type="Gene3D" id="3.20.20.190">
    <property type="entry name" value="Phosphatidylinositol (PI) phosphodiesterase"/>
    <property type="match status" value="1"/>
</dbReference>
<dbReference type="Pfam" id="PF03009">
    <property type="entry name" value="GDPD"/>
    <property type="match status" value="1"/>
</dbReference>